<dbReference type="GO" id="GO:0005886">
    <property type="term" value="C:plasma membrane"/>
    <property type="evidence" value="ECO:0007669"/>
    <property type="project" value="TreeGrafter"/>
</dbReference>
<organism evidence="19 20">
    <name type="scientific">Neosynechococcus sphagnicola sy1</name>
    <dbReference type="NCBI Taxonomy" id="1497020"/>
    <lineage>
        <taxon>Bacteria</taxon>
        <taxon>Bacillati</taxon>
        <taxon>Cyanobacteriota</taxon>
        <taxon>Cyanophyceae</taxon>
        <taxon>Neosynechococcales</taxon>
        <taxon>Neosynechococcaceae</taxon>
        <taxon>Neosynechococcus</taxon>
    </lineage>
</organism>
<dbReference type="EMBL" id="JJML01000063">
    <property type="protein sequence ID" value="KGF71593.1"/>
    <property type="molecule type" value="Genomic_DNA"/>
</dbReference>
<keyword evidence="11" id="KW-0443">Lipid metabolism</keyword>
<evidence type="ECO:0000256" key="11">
    <source>
        <dbReference type="ARBA" id="ARBA00023098"/>
    </source>
</evidence>
<keyword evidence="4" id="KW-0444">Lipid biosynthesis</keyword>
<comment type="cofactor">
    <cofactor evidence="1">
        <name>Mg(2+)</name>
        <dbReference type="ChEBI" id="CHEBI:18420"/>
    </cofactor>
</comment>
<evidence type="ECO:0000256" key="17">
    <source>
        <dbReference type="ARBA" id="ARBA00078564"/>
    </source>
</evidence>
<keyword evidence="5" id="KW-0328">Glycosyltransferase</keyword>
<evidence type="ECO:0000313" key="20">
    <source>
        <dbReference type="Proteomes" id="UP000030170"/>
    </source>
</evidence>
<dbReference type="Pfam" id="PF13641">
    <property type="entry name" value="Glyco_tranf_2_3"/>
    <property type="match status" value="1"/>
</dbReference>
<evidence type="ECO:0000256" key="13">
    <source>
        <dbReference type="ARBA" id="ARBA00023277"/>
    </source>
</evidence>
<evidence type="ECO:0000256" key="6">
    <source>
        <dbReference type="ARBA" id="ARBA00022679"/>
    </source>
</evidence>
<dbReference type="Proteomes" id="UP000030170">
    <property type="component" value="Unassembled WGS sequence"/>
</dbReference>
<dbReference type="InterPro" id="IPR029044">
    <property type="entry name" value="Nucleotide-diphossugar_trans"/>
</dbReference>
<keyword evidence="7 18" id="KW-0812">Transmembrane</keyword>
<protein>
    <recommendedName>
        <fullName evidence="16">Beta-monoglucosyldiacylglycerol synthase</fullName>
        <ecNumber evidence="15">2.4.1.336</ecNumber>
    </recommendedName>
    <alternativeName>
        <fullName evidence="17">UDP-glucose:1,2-diacylglycerol 3-beta-D-glucosyltransferase</fullName>
    </alternativeName>
</protein>
<dbReference type="RefSeq" id="WP_036536292.1">
    <property type="nucleotide sequence ID" value="NZ_JJML01000063.1"/>
</dbReference>
<gene>
    <name evidence="19" type="ORF">DO97_17230</name>
</gene>
<evidence type="ECO:0000256" key="18">
    <source>
        <dbReference type="SAM" id="Phobius"/>
    </source>
</evidence>
<dbReference type="GO" id="GO:0016758">
    <property type="term" value="F:hexosyltransferase activity"/>
    <property type="evidence" value="ECO:0007669"/>
    <property type="project" value="UniProtKB-ARBA"/>
</dbReference>
<evidence type="ECO:0000256" key="16">
    <source>
        <dbReference type="ARBA" id="ARBA00068721"/>
    </source>
</evidence>
<dbReference type="AlphaFoldDB" id="A0A098TL86"/>
<feature type="transmembrane region" description="Helical" evidence="18">
    <location>
        <begin position="49"/>
        <end position="65"/>
    </location>
</feature>
<evidence type="ECO:0000256" key="14">
    <source>
        <dbReference type="ARBA" id="ARBA00053004"/>
    </source>
</evidence>
<dbReference type="EC" id="2.4.1.336" evidence="15"/>
<accession>A0A098TL86</accession>
<dbReference type="GO" id="GO:0046467">
    <property type="term" value="P:membrane lipid biosynthetic process"/>
    <property type="evidence" value="ECO:0007669"/>
    <property type="project" value="UniProtKB-ARBA"/>
</dbReference>
<comment type="subcellular location">
    <subcellularLocation>
        <location evidence="2">Membrane</location>
        <topology evidence="2">Multi-pass membrane protein</topology>
    </subcellularLocation>
</comment>
<evidence type="ECO:0000256" key="3">
    <source>
        <dbReference type="ARBA" id="ARBA00006739"/>
    </source>
</evidence>
<evidence type="ECO:0000256" key="4">
    <source>
        <dbReference type="ARBA" id="ARBA00022516"/>
    </source>
</evidence>
<evidence type="ECO:0000313" key="19">
    <source>
        <dbReference type="EMBL" id="KGF71593.1"/>
    </source>
</evidence>
<evidence type="ECO:0000256" key="15">
    <source>
        <dbReference type="ARBA" id="ARBA00066964"/>
    </source>
</evidence>
<feature type="transmembrane region" description="Helical" evidence="18">
    <location>
        <begin position="395"/>
        <end position="415"/>
    </location>
</feature>
<keyword evidence="12 18" id="KW-0472">Membrane</keyword>
<evidence type="ECO:0000256" key="1">
    <source>
        <dbReference type="ARBA" id="ARBA00001946"/>
    </source>
</evidence>
<evidence type="ECO:0000256" key="5">
    <source>
        <dbReference type="ARBA" id="ARBA00022676"/>
    </source>
</evidence>
<evidence type="ECO:0000256" key="10">
    <source>
        <dbReference type="ARBA" id="ARBA00022989"/>
    </source>
</evidence>
<evidence type="ECO:0000256" key="12">
    <source>
        <dbReference type="ARBA" id="ARBA00023136"/>
    </source>
</evidence>
<dbReference type="InterPro" id="IPR050321">
    <property type="entry name" value="Glycosyltr_2/OpgH_subfam"/>
</dbReference>
<keyword evidence="8" id="KW-0319">Glycerol metabolism</keyword>
<keyword evidence="10 18" id="KW-1133">Transmembrane helix</keyword>
<dbReference type="PANTHER" id="PTHR43867">
    <property type="entry name" value="CELLULOSE SYNTHASE CATALYTIC SUBUNIT A [UDP-FORMING]"/>
    <property type="match status" value="1"/>
</dbReference>
<comment type="catalytic activity">
    <reaction evidence="14">
        <text>a 1,2-diacyl-sn-glycerol + UDP-alpha-D-glucose = a 1,2-diacyl-3-O-(beta-D-glucopyranosyl)-sn-glycerol + UDP + H(+)</text>
        <dbReference type="Rhea" id="RHEA:17285"/>
        <dbReference type="ChEBI" id="CHEBI:15378"/>
        <dbReference type="ChEBI" id="CHEBI:17815"/>
        <dbReference type="ChEBI" id="CHEBI:58223"/>
        <dbReference type="ChEBI" id="CHEBI:58885"/>
        <dbReference type="ChEBI" id="CHEBI:75799"/>
        <dbReference type="EC" id="2.4.1.336"/>
    </reaction>
</comment>
<evidence type="ECO:0000256" key="8">
    <source>
        <dbReference type="ARBA" id="ARBA00022798"/>
    </source>
</evidence>
<name>A0A098TL86_9CYAN</name>
<dbReference type="OrthoDB" id="9766299at2"/>
<keyword evidence="13" id="KW-0119">Carbohydrate metabolism</keyword>
<dbReference type="CDD" id="cd06423">
    <property type="entry name" value="CESA_like"/>
    <property type="match status" value="1"/>
</dbReference>
<dbReference type="Gene3D" id="3.90.550.10">
    <property type="entry name" value="Spore Coat Polysaccharide Biosynthesis Protein SpsA, Chain A"/>
    <property type="match status" value="1"/>
</dbReference>
<evidence type="ECO:0000256" key="7">
    <source>
        <dbReference type="ARBA" id="ARBA00022692"/>
    </source>
</evidence>
<reference evidence="19 20" key="1">
    <citation type="journal article" date="2014" name="Mol. Ecol.">
        <title>Evolution of Synechococcus.</title>
        <authorList>
            <person name="Dvorak P."/>
            <person name="Casamatta D."/>
            <person name="Hasler P."/>
            <person name="Poulickova A."/>
            <person name="Ondrej V."/>
            <person name="Sanges R."/>
        </authorList>
    </citation>
    <scope>NUCLEOTIDE SEQUENCE [LARGE SCALE GENOMIC DNA]</scope>
    <source>
        <strain evidence="19 20">CAUP A 1101</strain>
    </source>
</reference>
<proteinExistence type="inferred from homology"/>
<keyword evidence="20" id="KW-1185">Reference proteome</keyword>
<sequence>MPANSWPENDSCNEFEAIDTLLAELSTFSEADETPHPVQGQFQGRRRKAAIVLVIIWSGTIALHLVSWGIWLVLALTTVMGVHALRILLARPLSVSEWTTASKPETDTLAETWPLISLLVAAKNEEAVIGNLIRTLCNLDYPVSRYELWVIDDNSTDQTPVILEQFTGKYPQLKVLRRPPGASGGKSGALNQVLPLTMGDIVGVFDADAQVTPDLLQRLLPLFVRPAVGAVQVRKDIANAPTNLWTQGQAAEMALDSYFQQQRVAIGGIGELRGNGQFVRRTALEGCGGWNEETITDDLDLTLRLHLHNWDVDFLLAPAVSEEGVTRAISLWHQRNRWAEGGFQRYLDYWQLLFQNRLGKAKTFDLILFWITQYLLPTAAIPDSLMAIARSRLPILTPITALTIGLSLAGMFLGLRRIQQRSYVTTLLQTLYGTFYMLHWLVIVASVTMRMSIRPKRLKWIKTIHQGSHTAEVGQSQN</sequence>
<evidence type="ECO:0000256" key="2">
    <source>
        <dbReference type="ARBA" id="ARBA00004141"/>
    </source>
</evidence>
<keyword evidence="6 19" id="KW-0808">Transferase</keyword>
<dbReference type="FunFam" id="3.90.550.10:FF:000164">
    <property type="entry name" value="Beta-(1-3)-glucosyl transferase"/>
    <property type="match status" value="1"/>
</dbReference>
<evidence type="ECO:0000256" key="9">
    <source>
        <dbReference type="ARBA" id="ARBA00022842"/>
    </source>
</evidence>
<dbReference type="STRING" id="1497020.DO97_17230"/>
<dbReference type="PANTHER" id="PTHR43867:SF2">
    <property type="entry name" value="CELLULOSE SYNTHASE CATALYTIC SUBUNIT A [UDP-FORMING]"/>
    <property type="match status" value="1"/>
</dbReference>
<feature type="transmembrane region" description="Helical" evidence="18">
    <location>
        <begin position="435"/>
        <end position="453"/>
    </location>
</feature>
<comment type="similarity">
    <text evidence="3">Belongs to the glycosyltransferase 2 family.</text>
</comment>
<dbReference type="GO" id="GO:0006071">
    <property type="term" value="P:glycerol metabolic process"/>
    <property type="evidence" value="ECO:0007669"/>
    <property type="project" value="UniProtKB-KW"/>
</dbReference>
<dbReference type="SUPFAM" id="SSF53448">
    <property type="entry name" value="Nucleotide-diphospho-sugar transferases"/>
    <property type="match status" value="1"/>
</dbReference>
<keyword evidence="9" id="KW-0460">Magnesium</keyword>
<comment type="caution">
    <text evidence="19">The sequence shown here is derived from an EMBL/GenBank/DDBJ whole genome shotgun (WGS) entry which is preliminary data.</text>
</comment>